<reference evidence="4" key="1">
    <citation type="journal article" date="2019" name="Int. J. Syst. Evol. Microbiol.">
        <title>The Global Catalogue of Microorganisms (GCM) 10K type strain sequencing project: providing services to taxonomists for standard genome sequencing and annotation.</title>
        <authorList>
            <consortium name="The Broad Institute Genomics Platform"/>
            <consortium name="The Broad Institute Genome Sequencing Center for Infectious Disease"/>
            <person name="Wu L."/>
            <person name="Ma J."/>
        </authorList>
    </citation>
    <scope>NUCLEOTIDE SEQUENCE [LARGE SCALE GENOMIC DNA]</scope>
    <source>
        <strain evidence="4">SYNS20</strain>
    </source>
</reference>
<evidence type="ECO:0000256" key="1">
    <source>
        <dbReference type="SAM" id="MobiDB-lite"/>
    </source>
</evidence>
<gene>
    <name evidence="3" type="ORF">ACFQVC_07820</name>
</gene>
<protein>
    <submittedName>
        <fullName evidence="3">Acyl carrier protein</fullName>
    </submittedName>
</protein>
<evidence type="ECO:0000313" key="3">
    <source>
        <dbReference type="EMBL" id="MFC7304118.1"/>
    </source>
</evidence>
<feature type="region of interest" description="Disordered" evidence="1">
    <location>
        <begin position="32"/>
        <end position="57"/>
    </location>
</feature>
<dbReference type="Proteomes" id="UP001596523">
    <property type="component" value="Unassembled WGS sequence"/>
</dbReference>
<organism evidence="3 4">
    <name type="scientific">Streptomyces monticola</name>
    <dbReference type="NCBI Taxonomy" id="2666263"/>
    <lineage>
        <taxon>Bacteria</taxon>
        <taxon>Bacillati</taxon>
        <taxon>Actinomycetota</taxon>
        <taxon>Actinomycetes</taxon>
        <taxon>Kitasatosporales</taxon>
        <taxon>Streptomycetaceae</taxon>
        <taxon>Streptomyces</taxon>
    </lineage>
</organism>
<sequence length="273" mass="29317">MRSPLAATRLAVIAVLVLATSLALGMPAAHGAQSALAPGEPPQPDFEVSISSSPAETDFGRRTVDLAGAVTRADGIPVADAPVQLTKSVLYDTWNPWGDPIDPTERETLSLGTVHTDAEGRFTLSGVTADRWQNEPSIHLFPRHRVEFGALYDPGDPTDHYAFFGDTTVAVQPVTSTLTYKVSRTKVRAGDTLVVVGQVTWPAGHGPVAGTRVLLRTYFESAYNARATTDANGRFAIRVKIRSYDREFVVFSAPGDYYIAGASHVLPVKNVTP</sequence>
<feature type="chain" id="PRO_5047343762" evidence="2">
    <location>
        <begin position="32"/>
        <end position="273"/>
    </location>
</feature>
<dbReference type="InterPro" id="IPR008969">
    <property type="entry name" value="CarboxyPept-like_regulatory"/>
</dbReference>
<proteinExistence type="predicted"/>
<dbReference type="RefSeq" id="WP_381827989.1">
    <property type="nucleotide sequence ID" value="NZ_JBHTCF010000002.1"/>
</dbReference>
<evidence type="ECO:0000256" key="2">
    <source>
        <dbReference type="SAM" id="SignalP"/>
    </source>
</evidence>
<evidence type="ECO:0000313" key="4">
    <source>
        <dbReference type="Proteomes" id="UP001596523"/>
    </source>
</evidence>
<dbReference type="EMBL" id="JBHTCF010000002">
    <property type="protein sequence ID" value="MFC7304118.1"/>
    <property type="molecule type" value="Genomic_DNA"/>
</dbReference>
<keyword evidence="2" id="KW-0732">Signal</keyword>
<keyword evidence="4" id="KW-1185">Reference proteome</keyword>
<comment type="caution">
    <text evidence="3">The sequence shown here is derived from an EMBL/GenBank/DDBJ whole genome shotgun (WGS) entry which is preliminary data.</text>
</comment>
<dbReference type="SUPFAM" id="SSF49464">
    <property type="entry name" value="Carboxypeptidase regulatory domain-like"/>
    <property type="match status" value="1"/>
</dbReference>
<accession>A0ABW2JEU2</accession>
<name>A0ABW2JEU2_9ACTN</name>
<feature type="signal peptide" evidence="2">
    <location>
        <begin position="1"/>
        <end position="31"/>
    </location>
</feature>